<dbReference type="InterPro" id="IPR010982">
    <property type="entry name" value="Lambda_DNA-bd_dom_sf"/>
</dbReference>
<keyword evidence="4" id="KW-1185">Reference proteome</keyword>
<dbReference type="RefSeq" id="WP_189177534.1">
    <property type="nucleotide sequence ID" value="NZ_BMNG01000026.1"/>
</dbReference>
<protein>
    <recommendedName>
        <fullName evidence="2">HTH cro/C1-type domain-containing protein</fullName>
    </recommendedName>
</protein>
<organism evidence="3 4">
    <name type="scientific">Streptomyces lasiicapitis</name>
    <dbReference type="NCBI Taxonomy" id="1923961"/>
    <lineage>
        <taxon>Bacteria</taxon>
        <taxon>Bacillati</taxon>
        <taxon>Actinomycetota</taxon>
        <taxon>Actinomycetes</taxon>
        <taxon>Kitasatosporales</taxon>
        <taxon>Streptomycetaceae</taxon>
        <taxon>Streptomyces</taxon>
    </lineage>
</organism>
<feature type="compositionally biased region" description="Basic and acidic residues" evidence="1">
    <location>
        <begin position="1"/>
        <end position="12"/>
    </location>
</feature>
<evidence type="ECO:0000313" key="4">
    <source>
        <dbReference type="Proteomes" id="UP000656881"/>
    </source>
</evidence>
<gene>
    <name evidence="3" type="ORF">GCM10012286_79110</name>
</gene>
<dbReference type="CDD" id="cd00093">
    <property type="entry name" value="HTH_XRE"/>
    <property type="match status" value="2"/>
</dbReference>
<evidence type="ECO:0000313" key="3">
    <source>
        <dbReference type="EMBL" id="GGO58854.1"/>
    </source>
</evidence>
<dbReference type="InterPro" id="IPR001387">
    <property type="entry name" value="Cro/C1-type_HTH"/>
</dbReference>
<dbReference type="Gene3D" id="1.10.260.40">
    <property type="entry name" value="lambda repressor-like DNA-binding domains"/>
    <property type="match status" value="1"/>
</dbReference>
<feature type="domain" description="HTH cro/C1-type" evidence="2">
    <location>
        <begin position="113"/>
        <end position="166"/>
    </location>
</feature>
<dbReference type="SUPFAM" id="SSF47413">
    <property type="entry name" value="lambda repressor-like DNA-binding domains"/>
    <property type="match status" value="2"/>
</dbReference>
<dbReference type="PROSITE" id="PS50943">
    <property type="entry name" value="HTH_CROC1"/>
    <property type="match status" value="1"/>
</dbReference>
<proteinExistence type="predicted"/>
<feature type="compositionally biased region" description="Basic and acidic residues" evidence="1">
    <location>
        <begin position="67"/>
        <end position="79"/>
    </location>
</feature>
<evidence type="ECO:0000259" key="2">
    <source>
        <dbReference type="PROSITE" id="PS50943"/>
    </source>
</evidence>
<evidence type="ECO:0000256" key="1">
    <source>
        <dbReference type="SAM" id="MobiDB-lite"/>
    </source>
</evidence>
<feature type="region of interest" description="Disordered" evidence="1">
    <location>
        <begin position="67"/>
        <end position="101"/>
    </location>
</feature>
<comment type="caution">
    <text evidence="3">The sequence shown here is derived from an EMBL/GenBank/DDBJ whole genome shotgun (WGS) entry which is preliminary data.</text>
</comment>
<feature type="region of interest" description="Disordered" evidence="1">
    <location>
        <begin position="1"/>
        <end position="23"/>
    </location>
</feature>
<name>A0ABQ2MU54_9ACTN</name>
<dbReference type="Pfam" id="PF13560">
    <property type="entry name" value="HTH_31"/>
    <property type="match status" value="2"/>
</dbReference>
<dbReference type="SMART" id="SM00530">
    <property type="entry name" value="HTH_XRE"/>
    <property type="match status" value="2"/>
</dbReference>
<dbReference type="EMBL" id="BMNG01000026">
    <property type="protein sequence ID" value="GGO58854.1"/>
    <property type="molecule type" value="Genomic_DNA"/>
</dbReference>
<reference evidence="4" key="1">
    <citation type="journal article" date="2019" name="Int. J. Syst. Evol. Microbiol.">
        <title>The Global Catalogue of Microorganisms (GCM) 10K type strain sequencing project: providing services to taxonomists for standard genome sequencing and annotation.</title>
        <authorList>
            <consortium name="The Broad Institute Genomics Platform"/>
            <consortium name="The Broad Institute Genome Sequencing Center for Infectious Disease"/>
            <person name="Wu L."/>
            <person name="Ma J."/>
        </authorList>
    </citation>
    <scope>NUCLEOTIDE SEQUENCE [LARGE SCALE GENOMIC DNA]</scope>
    <source>
        <strain evidence="4">CGMCC 4.7349</strain>
    </source>
</reference>
<accession>A0ABQ2MU54</accession>
<dbReference type="Proteomes" id="UP000656881">
    <property type="component" value="Unassembled WGS sequence"/>
</dbReference>
<sequence length="464" mass="50162">MAEFARELRELQQRSGISARDTHAATGIPVSTIYAATSGTRLPTADVVSALAQAWGDEPARWLRQREQAAARREGRNATDPKPPSALVRQSEPGQPGGALRDLDARADLAFRLQELHEKSGRSLRALSATAGLDTASVSRAFSGITVPTWESMQAMLRALGAPQDLAPWRTAWGRAREEQARRAPSALRTETIKLLFASATSCAAPDCAEPLMRWSEGRPIVAADIVHISADSRLEISDRFENLLLLCPNHRRLVSSPGSPYTIADLKQWKTAQVAQSGQALTDPSDDIAHQVSQTLRIFTELDITVELIGGQETGNHGIAAHALAQLATAAPADSDPEVYLGVRVSNHGRQAMTVAGVGVDFKLGSKETQYASYNFPYALPVGEGIWRQPSAKLAPQSHGVWFAPASAIAVGVQILMERTGRTPQQIRPYANNGPSNVQHGPWRPFEEIQQALVAPLQVKEQG</sequence>